<evidence type="ECO:0000313" key="8">
    <source>
        <dbReference type="Proteomes" id="UP001374579"/>
    </source>
</evidence>
<feature type="compositionally biased region" description="Basic and acidic residues" evidence="5">
    <location>
        <begin position="658"/>
        <end position="673"/>
    </location>
</feature>
<proteinExistence type="predicted"/>
<name>A0AAN9G151_9CAEN</name>
<evidence type="ECO:0000256" key="4">
    <source>
        <dbReference type="SAM" id="Coils"/>
    </source>
</evidence>
<evidence type="ECO:0000259" key="6">
    <source>
        <dbReference type="Pfam" id="PF17045"/>
    </source>
</evidence>
<comment type="subcellular location">
    <subcellularLocation>
        <location evidence="1">Cytoplasm</location>
    </subcellularLocation>
</comment>
<accession>A0AAN9G151</accession>
<dbReference type="EMBL" id="JBAMIC010000024">
    <property type="protein sequence ID" value="KAK7091069.1"/>
    <property type="molecule type" value="Genomic_DNA"/>
</dbReference>
<dbReference type="GO" id="GO:0098535">
    <property type="term" value="P:de novo centriole assembly involved in multi-ciliated epithelial cell differentiation"/>
    <property type="evidence" value="ECO:0007669"/>
    <property type="project" value="TreeGrafter"/>
</dbReference>
<feature type="compositionally biased region" description="Low complexity" evidence="5">
    <location>
        <begin position="397"/>
        <end position="407"/>
    </location>
</feature>
<dbReference type="AlphaFoldDB" id="A0AAN9G151"/>
<reference evidence="7 8" key="1">
    <citation type="submission" date="2024-02" db="EMBL/GenBank/DDBJ databases">
        <title>Chromosome-scale genome assembly of the rough periwinkle Littorina saxatilis.</title>
        <authorList>
            <person name="De Jode A."/>
            <person name="Faria R."/>
            <person name="Formenti G."/>
            <person name="Sims Y."/>
            <person name="Smith T.P."/>
            <person name="Tracey A."/>
            <person name="Wood J.M.D."/>
            <person name="Zagrodzka Z.B."/>
            <person name="Johannesson K."/>
            <person name="Butlin R.K."/>
            <person name="Leder E.H."/>
        </authorList>
    </citation>
    <scope>NUCLEOTIDE SEQUENCE [LARGE SCALE GENOMIC DNA]</scope>
    <source>
        <strain evidence="7">Snail1</strain>
        <tissue evidence="7">Muscle</tissue>
    </source>
</reference>
<dbReference type="SUPFAM" id="SSF57997">
    <property type="entry name" value="Tropomyosin"/>
    <property type="match status" value="1"/>
</dbReference>
<sequence>MDKISSVWAELQLSNRLPSGTLMSSCQTELQELMYQLDVMLSAKKQQWMQETEELQTQLHAKEKELRSQQTALEIKTREMEDVKNQMEGLNKAQKAIVDEYEDHLSSLRAEVLKVRKEYEKLHRQHQRYKKDLQRKKDQVLAEKKESDKEIRRLREKLEEYEGKEQEWEVKFKGQQHENDMLEAQNRTLAEKCQFVQQQSATYQSQVGRRREMQDTAEDSLKARITQLEASHDRSAQTVLSQKDKIEKLKGSLEDAMTSHKQTMGDNEKLLTDLQKANETIQLLEERIAELEDELRSKAQMLHAAQDDSRQYSHDLLNMEHTLNAKDEIIKRMGGPQEYQESEQVKKLKDALQKAKDDLKRILRKNIWKANSLWSQKQSQQSLKQATSSSSTSAISAISASSTPKSSVNMSQNYRDSPQLHKQQELKEKIEVQCLQLEVQKLQEQVLSVNDVHGTELTSMRKKLGELTTELNQRNASLATLSEKSSELERSLRDESDTLDKKVAELKVAHAQVQLLRAENGQLRRDRLHEGNLDGDGSIPSNSASRVMRREMHVLRNSVEDMEHIMRSQHNSARTETSHNETSHTIVMSDRHSGSQGNTESGSERHGAMDEYLHSNIRRYDDQLQFLETQKARLEAQMSESSRQNLRIAAEERKLHEAAERRNPHCDHHHDETQGSEAMSLVSEGHFPKIDRLQLPNSSSDDELPDMAEDASRAFYSQEHQYTDQLERRLNARINNFTHGLDH</sequence>
<evidence type="ECO:0000313" key="7">
    <source>
        <dbReference type="EMBL" id="KAK7091069.1"/>
    </source>
</evidence>
<evidence type="ECO:0000256" key="3">
    <source>
        <dbReference type="ARBA" id="ARBA00023054"/>
    </source>
</evidence>
<feature type="region of interest" description="Disordered" evidence="5">
    <location>
        <begin position="397"/>
        <end position="421"/>
    </location>
</feature>
<dbReference type="Pfam" id="PF17045">
    <property type="entry name" value="CEP63"/>
    <property type="match status" value="1"/>
</dbReference>
<feature type="region of interest" description="Disordered" evidence="5">
    <location>
        <begin position="124"/>
        <end position="147"/>
    </location>
</feature>
<feature type="domain" description="CEP63/Deup1 N-terminal" evidence="6">
    <location>
        <begin position="23"/>
        <end position="298"/>
    </location>
</feature>
<dbReference type="InterPro" id="IPR031470">
    <property type="entry name" value="CEP63/Deup1_N"/>
</dbReference>
<protein>
    <recommendedName>
        <fullName evidence="6">CEP63/Deup1 N-terminal domain-containing protein</fullName>
    </recommendedName>
</protein>
<keyword evidence="2" id="KW-0963">Cytoplasm</keyword>
<feature type="region of interest" description="Disordered" evidence="5">
    <location>
        <begin position="658"/>
        <end position="679"/>
    </location>
</feature>
<evidence type="ECO:0000256" key="2">
    <source>
        <dbReference type="ARBA" id="ARBA00022490"/>
    </source>
</evidence>
<evidence type="ECO:0000256" key="5">
    <source>
        <dbReference type="SAM" id="MobiDB-lite"/>
    </source>
</evidence>
<feature type="compositionally biased region" description="Basic and acidic residues" evidence="5">
    <location>
        <begin position="130"/>
        <end position="147"/>
    </location>
</feature>
<feature type="region of interest" description="Disordered" evidence="5">
    <location>
        <begin position="691"/>
        <end position="710"/>
    </location>
</feature>
<evidence type="ECO:0000256" key="1">
    <source>
        <dbReference type="ARBA" id="ARBA00004496"/>
    </source>
</evidence>
<comment type="caution">
    <text evidence="7">The sequence shown here is derived from an EMBL/GenBank/DDBJ whole genome shotgun (WGS) entry which is preliminary data.</text>
</comment>
<feature type="region of interest" description="Disordered" evidence="5">
    <location>
        <begin position="570"/>
        <end position="606"/>
    </location>
</feature>
<dbReference type="PANTHER" id="PTHR18875">
    <property type="entry name" value="SARCOMA ANTIGEN NY-SAR-24/CYTOSKELETAL PROTEIN SOJO"/>
    <property type="match status" value="1"/>
</dbReference>
<dbReference type="GO" id="GO:0007099">
    <property type="term" value="P:centriole replication"/>
    <property type="evidence" value="ECO:0007669"/>
    <property type="project" value="TreeGrafter"/>
</dbReference>
<organism evidence="7 8">
    <name type="scientific">Littorina saxatilis</name>
    <dbReference type="NCBI Taxonomy" id="31220"/>
    <lineage>
        <taxon>Eukaryota</taxon>
        <taxon>Metazoa</taxon>
        <taxon>Spiralia</taxon>
        <taxon>Lophotrochozoa</taxon>
        <taxon>Mollusca</taxon>
        <taxon>Gastropoda</taxon>
        <taxon>Caenogastropoda</taxon>
        <taxon>Littorinimorpha</taxon>
        <taxon>Littorinoidea</taxon>
        <taxon>Littorinidae</taxon>
        <taxon>Littorina</taxon>
    </lineage>
</organism>
<gene>
    <name evidence="7" type="ORF">V1264_010783</name>
</gene>
<feature type="coiled-coil region" evidence="4">
    <location>
        <begin position="617"/>
        <end position="644"/>
    </location>
</feature>
<keyword evidence="3 4" id="KW-0175">Coiled coil</keyword>
<dbReference type="GO" id="GO:0005737">
    <property type="term" value="C:cytoplasm"/>
    <property type="evidence" value="ECO:0007669"/>
    <property type="project" value="UniProtKB-SubCell"/>
</dbReference>
<dbReference type="GO" id="GO:0005814">
    <property type="term" value="C:centriole"/>
    <property type="evidence" value="ECO:0007669"/>
    <property type="project" value="TreeGrafter"/>
</dbReference>
<dbReference type="PANTHER" id="PTHR18875:SF3">
    <property type="entry name" value="CENTROSOMAL PROTEIN OF 63 KDA"/>
    <property type="match status" value="1"/>
</dbReference>
<dbReference type="Proteomes" id="UP001374579">
    <property type="component" value="Unassembled WGS sequence"/>
</dbReference>
<feature type="compositionally biased region" description="Acidic residues" evidence="5">
    <location>
        <begin position="700"/>
        <end position="709"/>
    </location>
</feature>
<feature type="coiled-coil region" evidence="4">
    <location>
        <begin position="267"/>
        <end position="308"/>
    </location>
</feature>
<keyword evidence="8" id="KW-1185">Reference proteome</keyword>